<organism evidence="1 2">
    <name type="scientific">Pseudomonas syringae pv. maculicola</name>
    <dbReference type="NCBI Taxonomy" id="59511"/>
    <lineage>
        <taxon>Bacteria</taxon>
        <taxon>Pseudomonadati</taxon>
        <taxon>Pseudomonadota</taxon>
        <taxon>Gammaproteobacteria</taxon>
        <taxon>Pseudomonadales</taxon>
        <taxon>Pseudomonadaceae</taxon>
        <taxon>Pseudomonas</taxon>
    </lineage>
</organism>
<feature type="non-terminal residue" evidence="1">
    <location>
        <position position="1"/>
    </location>
</feature>
<comment type="caution">
    <text evidence="1">The sequence shown here is derived from an EMBL/GenBank/DDBJ whole genome shotgun (WGS) entry which is preliminary data.</text>
</comment>
<evidence type="ECO:0000313" key="1">
    <source>
        <dbReference type="EMBL" id="RML82138.1"/>
    </source>
</evidence>
<accession>A0A3M2Z2P8</accession>
<reference evidence="1 2" key="1">
    <citation type="submission" date="2018-08" db="EMBL/GenBank/DDBJ databases">
        <title>Recombination of ecologically and evolutionarily significant loci maintains genetic cohesion in the Pseudomonas syringae species complex.</title>
        <authorList>
            <person name="Dillon M."/>
            <person name="Thakur S."/>
            <person name="Almeida R.N.D."/>
            <person name="Weir B.S."/>
            <person name="Guttman D.S."/>
        </authorList>
    </citation>
    <scope>NUCLEOTIDE SEQUENCE [LARGE SCALE GENOMIC DNA]</scope>
    <source>
        <strain evidence="1 2">88_10</strain>
    </source>
</reference>
<gene>
    <name evidence="1" type="ORF">APX70_05236</name>
</gene>
<sequence length="55" mass="6547">YRLPNGGLRLRSHNDAEYPDEVFSGEDIAREKIRILGWIFWWSTLNSRRNAMLLL</sequence>
<name>A0A3M2Z2P8_PSEYM</name>
<dbReference type="EMBL" id="RBNL01002038">
    <property type="protein sequence ID" value="RML82138.1"/>
    <property type="molecule type" value="Genomic_DNA"/>
</dbReference>
<evidence type="ECO:0000313" key="2">
    <source>
        <dbReference type="Proteomes" id="UP000282378"/>
    </source>
</evidence>
<dbReference type="Proteomes" id="UP000282378">
    <property type="component" value="Unassembled WGS sequence"/>
</dbReference>
<protein>
    <submittedName>
        <fullName evidence="1">Transcriptional regulator</fullName>
    </submittedName>
</protein>
<proteinExistence type="predicted"/>
<dbReference type="AlphaFoldDB" id="A0A3M2Z2P8"/>